<feature type="compositionally biased region" description="Polar residues" evidence="1">
    <location>
        <begin position="84"/>
        <end position="94"/>
    </location>
</feature>
<feature type="compositionally biased region" description="Basic and acidic residues" evidence="1">
    <location>
        <begin position="223"/>
        <end position="258"/>
    </location>
</feature>
<protein>
    <submittedName>
        <fullName evidence="2">Uncharacterized protein</fullName>
    </submittedName>
</protein>
<keyword evidence="3" id="KW-1185">Reference proteome</keyword>
<dbReference type="AlphaFoldDB" id="A0A428RSV5"/>
<comment type="caution">
    <text evidence="2">The sequence shown here is derived from an EMBL/GenBank/DDBJ whole genome shotgun (WGS) entry which is preliminary data.</text>
</comment>
<evidence type="ECO:0000313" key="3">
    <source>
        <dbReference type="Proteomes" id="UP000288429"/>
    </source>
</evidence>
<sequence>MAQLEMDIPMIHIIRGQINQSADSLYQQISQLEHILLQKDPDEAGDDNKYREYIDGLLKHLQRLQGDGIILCDSFAKHLKKVTDSPSSTPNNADAATHGRREEPEEKESGEEESDEGLYTEQTTCTPRKTANEAAARCLRSFNYKDPTGSPSSINSTTEHPTASRATPQPELRSSDDEDATSPPSGNESGEDPTTSPSTSAVGSECDDTVPPVTRTGLKRKNRDTVDEGRKRTRTEGRQRSPSDLEAHDTRPSGRDLDEQGQGDIIGGSDGERLLVQPEGADLNSKGGRLAGAVLSVFAVRQFIDDVKSHNATIRMDEDETTAYDGDEGRVLFEYRRLVNAKGSKVQTRYRQLRFNKAYNDLRRGSRRMPSDIRKRIAQSFGISSFKVDNDRKAGRAWEKLCGRYGPGLLPFIPTCRPGRAPFHVGANEYTKLAEKAEEAENLCELHDFLDSSYVREICAAGLAFLQATDEGKVANFAFLGKKEDLDWDSMGEEEVVALMAPSRGLFGLGMMYDSVGKVGNGNSLLFLVRRLEQLNTYVDRQSMSLRLLRAAGGRKG</sequence>
<name>A0A428RSV5_9HYPO</name>
<feature type="region of interest" description="Disordered" evidence="1">
    <location>
        <begin position="81"/>
        <end position="128"/>
    </location>
</feature>
<feature type="region of interest" description="Disordered" evidence="1">
    <location>
        <begin position="142"/>
        <end position="269"/>
    </location>
</feature>
<evidence type="ECO:0000313" key="2">
    <source>
        <dbReference type="EMBL" id="RSL80551.1"/>
    </source>
</evidence>
<dbReference type="EMBL" id="NIZV01000817">
    <property type="protein sequence ID" value="RSL80551.1"/>
    <property type="molecule type" value="Genomic_DNA"/>
</dbReference>
<accession>A0A428RSV5</accession>
<evidence type="ECO:0000256" key="1">
    <source>
        <dbReference type="SAM" id="MobiDB-lite"/>
    </source>
</evidence>
<feature type="compositionally biased region" description="Acidic residues" evidence="1">
    <location>
        <begin position="105"/>
        <end position="118"/>
    </location>
</feature>
<dbReference type="Proteomes" id="UP000288429">
    <property type="component" value="Unassembled WGS sequence"/>
</dbReference>
<organism evidence="2 3">
    <name type="scientific">Fusarium ambrosium</name>
    <dbReference type="NCBI Taxonomy" id="131363"/>
    <lineage>
        <taxon>Eukaryota</taxon>
        <taxon>Fungi</taxon>
        <taxon>Dikarya</taxon>
        <taxon>Ascomycota</taxon>
        <taxon>Pezizomycotina</taxon>
        <taxon>Sordariomycetes</taxon>
        <taxon>Hypocreomycetidae</taxon>
        <taxon>Hypocreales</taxon>
        <taxon>Nectriaceae</taxon>
        <taxon>Fusarium</taxon>
        <taxon>Fusarium solani species complex</taxon>
    </lineage>
</organism>
<reference evidence="2 3" key="1">
    <citation type="submission" date="2017-06" db="EMBL/GenBank/DDBJ databases">
        <title>Cmopartive genomic analysis of Ambrosia Fusariam Clade fungi.</title>
        <authorList>
            <person name="Stajich J.E."/>
            <person name="Carrillo J."/>
            <person name="Kijimoto T."/>
            <person name="Eskalen A."/>
            <person name="O'Donnell K."/>
            <person name="Kasson M."/>
        </authorList>
    </citation>
    <scope>NUCLEOTIDE SEQUENCE [LARGE SCALE GENOMIC DNA]</scope>
    <source>
        <strain evidence="2 3">NRRL 20438</strain>
    </source>
</reference>
<feature type="compositionally biased region" description="Polar residues" evidence="1">
    <location>
        <begin position="149"/>
        <end position="167"/>
    </location>
</feature>
<gene>
    <name evidence="2" type="ORF">CDV31_017115</name>
</gene>
<feature type="compositionally biased region" description="Polar residues" evidence="1">
    <location>
        <begin position="182"/>
        <end position="202"/>
    </location>
</feature>
<proteinExistence type="predicted"/>